<feature type="compositionally biased region" description="Acidic residues" evidence="1">
    <location>
        <begin position="37"/>
        <end position="46"/>
    </location>
</feature>
<proteinExistence type="predicted"/>
<feature type="region of interest" description="Disordered" evidence="1">
    <location>
        <begin position="81"/>
        <end position="101"/>
    </location>
</feature>
<feature type="compositionally biased region" description="Basic residues" evidence="1">
    <location>
        <begin position="89"/>
        <end position="101"/>
    </location>
</feature>
<evidence type="ECO:0000313" key="3">
    <source>
        <dbReference type="Proteomes" id="UP001189429"/>
    </source>
</evidence>
<name>A0ABN9PQG1_9DINO</name>
<evidence type="ECO:0000313" key="2">
    <source>
        <dbReference type="EMBL" id="CAK0795350.1"/>
    </source>
</evidence>
<dbReference type="Proteomes" id="UP001189429">
    <property type="component" value="Unassembled WGS sequence"/>
</dbReference>
<reference evidence="2" key="1">
    <citation type="submission" date="2023-10" db="EMBL/GenBank/DDBJ databases">
        <authorList>
            <person name="Chen Y."/>
            <person name="Shah S."/>
            <person name="Dougan E. K."/>
            <person name="Thang M."/>
            <person name="Chan C."/>
        </authorList>
    </citation>
    <scope>NUCLEOTIDE SEQUENCE [LARGE SCALE GENOMIC DNA]</scope>
</reference>
<evidence type="ECO:0000256" key="1">
    <source>
        <dbReference type="SAM" id="MobiDB-lite"/>
    </source>
</evidence>
<comment type="caution">
    <text evidence="2">The sequence shown here is derived from an EMBL/GenBank/DDBJ whole genome shotgun (WGS) entry which is preliminary data.</text>
</comment>
<feature type="non-terminal residue" evidence="2">
    <location>
        <position position="1"/>
    </location>
</feature>
<feature type="region of interest" description="Disordered" evidence="1">
    <location>
        <begin position="34"/>
        <end position="69"/>
    </location>
</feature>
<gene>
    <name evidence="2" type="ORF">PCOR1329_LOCUS5043</name>
</gene>
<sequence length="145" mass="15988">VLIQFSFPSVALSAASPLISNTTLFGVRNTSEYGMEHEEEEDEDELGPWPRPRPRRDQRRGPTGAGRASLATLVAGPCAPRRVGATLKGPRHRNTNKEMHTHRKIPYRFPCFLGIGAVSASEFHRLRASGAVRKQSSYLHADPTA</sequence>
<keyword evidence="3" id="KW-1185">Reference proteome</keyword>
<dbReference type="EMBL" id="CAUYUJ010001317">
    <property type="protein sequence ID" value="CAK0795350.1"/>
    <property type="molecule type" value="Genomic_DNA"/>
</dbReference>
<organism evidence="2 3">
    <name type="scientific">Prorocentrum cordatum</name>
    <dbReference type="NCBI Taxonomy" id="2364126"/>
    <lineage>
        <taxon>Eukaryota</taxon>
        <taxon>Sar</taxon>
        <taxon>Alveolata</taxon>
        <taxon>Dinophyceae</taxon>
        <taxon>Prorocentrales</taxon>
        <taxon>Prorocentraceae</taxon>
        <taxon>Prorocentrum</taxon>
    </lineage>
</organism>
<accession>A0ABN9PQG1</accession>
<protein>
    <submittedName>
        <fullName evidence="2">Uncharacterized protein</fullName>
    </submittedName>
</protein>